<organism evidence="1 2">
    <name type="scientific">Glossina palpalis gambiensis</name>
    <dbReference type="NCBI Taxonomy" id="67801"/>
    <lineage>
        <taxon>Eukaryota</taxon>
        <taxon>Metazoa</taxon>
        <taxon>Ecdysozoa</taxon>
        <taxon>Arthropoda</taxon>
        <taxon>Hexapoda</taxon>
        <taxon>Insecta</taxon>
        <taxon>Pterygota</taxon>
        <taxon>Neoptera</taxon>
        <taxon>Endopterygota</taxon>
        <taxon>Diptera</taxon>
        <taxon>Brachycera</taxon>
        <taxon>Muscomorpha</taxon>
        <taxon>Hippoboscoidea</taxon>
        <taxon>Glossinidae</taxon>
        <taxon>Glossina</taxon>
    </lineage>
</organism>
<dbReference type="EnsemblMetazoa" id="GPPI001683-RA">
    <property type="protein sequence ID" value="GPPI001683-PA"/>
    <property type="gene ID" value="GPPI001683"/>
</dbReference>
<reference evidence="2" key="1">
    <citation type="submission" date="2015-01" db="EMBL/GenBank/DDBJ databases">
        <authorList>
            <person name="Aksoy S."/>
            <person name="Warren W."/>
            <person name="Wilson R.K."/>
        </authorList>
    </citation>
    <scope>NUCLEOTIDE SEQUENCE [LARGE SCALE GENOMIC DNA]</scope>
    <source>
        <strain evidence="2">IAEA</strain>
    </source>
</reference>
<dbReference type="EMBL" id="JXJN01000383">
    <property type="status" value="NOT_ANNOTATED_CDS"/>
    <property type="molecule type" value="Genomic_DNA"/>
</dbReference>
<name>A0A1B0AMB2_9MUSC</name>
<dbReference type="Proteomes" id="UP000092460">
    <property type="component" value="Unassembled WGS sequence"/>
</dbReference>
<proteinExistence type="predicted"/>
<protein>
    <submittedName>
        <fullName evidence="1">Uncharacterized protein</fullName>
    </submittedName>
</protein>
<evidence type="ECO:0000313" key="1">
    <source>
        <dbReference type="EnsemblMetazoa" id="GPPI001683-PA"/>
    </source>
</evidence>
<dbReference type="AlphaFoldDB" id="A0A1B0AMB2"/>
<sequence>MGVKSGIVLLFECNNKKKFVTVGNPQGKRNLTLEDFQRVVRSLFDVNHFEFRNKKLDVTIPNDCLLRYIAQCHDVSNLVIEVVKVAKPYESAREGIDNSSNPREINGNNYDRPFVKLSNTSHTEDLQVKVKSQIKLPHTSKFLRKIDHEKSLEALPATCIYDGLLKPKNTVNIFSMPEATPSQGVLTSRKRNPVNKKKGSHLKRLAIVAAINISTFSSMVARCCQYLESVLIFDAISCIGGAMVMGVFGDNPYGFGSSIISMTKFVTSLHCAR</sequence>
<reference evidence="1" key="2">
    <citation type="submission" date="2020-05" db="UniProtKB">
        <authorList>
            <consortium name="EnsemblMetazoa"/>
        </authorList>
    </citation>
    <scope>IDENTIFICATION</scope>
    <source>
        <strain evidence="1">IAEA</strain>
    </source>
</reference>
<accession>A0A1B0AMB2</accession>
<evidence type="ECO:0000313" key="2">
    <source>
        <dbReference type="Proteomes" id="UP000092460"/>
    </source>
</evidence>
<dbReference type="VEuPathDB" id="VectorBase:GPPI001683"/>
<keyword evidence="2" id="KW-1185">Reference proteome</keyword>